<dbReference type="OrthoDB" id="9815245at2"/>
<dbReference type="Pfam" id="PF01551">
    <property type="entry name" value="Peptidase_M23"/>
    <property type="match status" value="1"/>
</dbReference>
<feature type="transmembrane region" description="Helical" evidence="8">
    <location>
        <begin position="95"/>
        <end position="116"/>
    </location>
</feature>
<dbReference type="GO" id="GO:0046872">
    <property type="term" value="F:metal ion binding"/>
    <property type="evidence" value="ECO:0007669"/>
    <property type="project" value="UniProtKB-KW"/>
</dbReference>
<dbReference type="Gene3D" id="2.70.70.10">
    <property type="entry name" value="Glucose Permease (Domain IIA)"/>
    <property type="match status" value="1"/>
</dbReference>
<dbReference type="EMBL" id="RAPF01000007">
    <property type="protein sequence ID" value="RKF19068.1"/>
    <property type="molecule type" value="Genomic_DNA"/>
</dbReference>
<keyword evidence="4" id="KW-0378">Hydrolase</keyword>
<evidence type="ECO:0000256" key="7">
    <source>
        <dbReference type="SAM" id="MobiDB-lite"/>
    </source>
</evidence>
<evidence type="ECO:0000256" key="4">
    <source>
        <dbReference type="ARBA" id="ARBA00022801"/>
    </source>
</evidence>
<name>A0A420EEH9_9SPHN</name>
<keyword evidence="6" id="KW-0482">Metalloprotease</keyword>
<dbReference type="InterPro" id="IPR016047">
    <property type="entry name" value="M23ase_b-sheet_dom"/>
</dbReference>
<sequence length="555" mass="61194">MLDRNDLAGLHHAGDRTTGYRSSGNEEADHESTFRDEAPQTLHLRRSDAHPIQHRRRQDTSWGEAFRHWRDSLSDRFEKLDLAPDLAQNIGSARWLRGLATLIVLCMIAFLCWPDFAPVEAAPAMKIDDRARDEFRSQMIMPLALGGDSGRHMGATRSVVPLAAAPERPSLEFVATLSKGDSFARMLQRAGIGKEEAGHLADIVGKAMPLSDIEPGTQVDIVLGRRPAKNMPRLLDSLSFRARFDLQLAVERRNGRLQLAPHPIRVDDTPLRVRGEVGASLYRSARAAGAPPRAIQQYLRQMGQELNIQRDIKSTDQFDLMLDYKRAATGDVEPGDLLYAAIIRDGKPVKQLMRWGEKDRFFESSGEGVEQNGLMAPVPGYVTSRYGMRRHPILGYKRMHAGMDFKATYGTPIHAASDGKVVYAGRHGGHGNFVKLDHGGGLATGYAHMSRIAVHAGSYVKRGQVIGYVGSTGLSTGPHLHYEMYRNGHTVNPASVKFVQRAQLAGSELGSFRAEMAKLQTIPVGAALESLPPDPAMQGGAEREIDRVEQPQKLD</sequence>
<evidence type="ECO:0000256" key="5">
    <source>
        <dbReference type="ARBA" id="ARBA00022833"/>
    </source>
</evidence>
<keyword evidence="3" id="KW-0479">Metal-binding</keyword>
<organism evidence="10 11">
    <name type="scientific">Altericroceibacterium spongiae</name>
    <dbReference type="NCBI Taxonomy" id="2320269"/>
    <lineage>
        <taxon>Bacteria</taxon>
        <taxon>Pseudomonadati</taxon>
        <taxon>Pseudomonadota</taxon>
        <taxon>Alphaproteobacteria</taxon>
        <taxon>Sphingomonadales</taxon>
        <taxon>Erythrobacteraceae</taxon>
        <taxon>Altericroceibacterium</taxon>
    </lineage>
</organism>
<protein>
    <submittedName>
        <fullName evidence="10">M23 family metallopeptidase</fullName>
    </submittedName>
</protein>
<dbReference type="GO" id="GO:0006508">
    <property type="term" value="P:proteolysis"/>
    <property type="evidence" value="ECO:0007669"/>
    <property type="project" value="UniProtKB-KW"/>
</dbReference>
<dbReference type="InterPro" id="IPR011055">
    <property type="entry name" value="Dup_hybrid_motif"/>
</dbReference>
<dbReference type="Proteomes" id="UP000284395">
    <property type="component" value="Unassembled WGS sequence"/>
</dbReference>
<dbReference type="PANTHER" id="PTHR21666:SF288">
    <property type="entry name" value="CELL DIVISION PROTEIN YTFB"/>
    <property type="match status" value="1"/>
</dbReference>
<keyword evidence="5" id="KW-0862">Zinc</keyword>
<feature type="compositionally biased region" description="Basic and acidic residues" evidence="7">
    <location>
        <begin position="541"/>
        <end position="555"/>
    </location>
</feature>
<dbReference type="RefSeq" id="WP_120325464.1">
    <property type="nucleotide sequence ID" value="NZ_RAPF01000007.1"/>
</dbReference>
<evidence type="ECO:0000313" key="10">
    <source>
        <dbReference type="EMBL" id="RKF19068.1"/>
    </source>
</evidence>
<feature type="region of interest" description="Disordered" evidence="7">
    <location>
        <begin position="528"/>
        <end position="555"/>
    </location>
</feature>
<dbReference type="AlphaFoldDB" id="A0A420EEH9"/>
<accession>A0A420EEH9</accession>
<reference evidence="10 11" key="1">
    <citation type="submission" date="2018-09" db="EMBL/GenBank/DDBJ databases">
        <title>Altererythrobacter spongiae sp. nov., isolated from a marine sponge.</title>
        <authorList>
            <person name="Zhuang L."/>
            <person name="Luo L."/>
        </authorList>
    </citation>
    <scope>NUCLEOTIDE SEQUENCE [LARGE SCALE GENOMIC DNA]</scope>
    <source>
        <strain evidence="10 11">HN-Y73</strain>
    </source>
</reference>
<feature type="region of interest" description="Disordered" evidence="7">
    <location>
        <begin position="1"/>
        <end position="57"/>
    </location>
</feature>
<keyword evidence="8" id="KW-1133">Transmembrane helix</keyword>
<evidence type="ECO:0000256" key="1">
    <source>
        <dbReference type="ARBA" id="ARBA00001947"/>
    </source>
</evidence>
<evidence type="ECO:0000259" key="9">
    <source>
        <dbReference type="Pfam" id="PF01551"/>
    </source>
</evidence>
<evidence type="ECO:0000313" key="11">
    <source>
        <dbReference type="Proteomes" id="UP000284395"/>
    </source>
</evidence>
<evidence type="ECO:0000256" key="2">
    <source>
        <dbReference type="ARBA" id="ARBA00022670"/>
    </source>
</evidence>
<evidence type="ECO:0000256" key="6">
    <source>
        <dbReference type="ARBA" id="ARBA00023049"/>
    </source>
</evidence>
<comment type="caution">
    <text evidence="10">The sequence shown here is derived from an EMBL/GenBank/DDBJ whole genome shotgun (WGS) entry which is preliminary data.</text>
</comment>
<dbReference type="CDD" id="cd12797">
    <property type="entry name" value="M23_peptidase"/>
    <property type="match status" value="1"/>
</dbReference>
<dbReference type="PANTHER" id="PTHR21666">
    <property type="entry name" value="PEPTIDASE-RELATED"/>
    <property type="match status" value="1"/>
</dbReference>
<evidence type="ECO:0000256" key="3">
    <source>
        <dbReference type="ARBA" id="ARBA00022723"/>
    </source>
</evidence>
<dbReference type="InterPro" id="IPR050570">
    <property type="entry name" value="Cell_wall_metabolism_enzyme"/>
</dbReference>
<dbReference type="SUPFAM" id="SSF51261">
    <property type="entry name" value="Duplicated hybrid motif"/>
    <property type="match status" value="1"/>
</dbReference>
<gene>
    <name evidence="10" type="ORF">D6851_13710</name>
</gene>
<dbReference type="Gene3D" id="3.10.450.350">
    <property type="match status" value="1"/>
</dbReference>
<dbReference type="GO" id="GO:0004222">
    <property type="term" value="F:metalloendopeptidase activity"/>
    <property type="evidence" value="ECO:0007669"/>
    <property type="project" value="TreeGrafter"/>
</dbReference>
<keyword evidence="8" id="KW-0472">Membrane</keyword>
<keyword evidence="8" id="KW-0812">Transmembrane</keyword>
<comment type="cofactor">
    <cofactor evidence="1">
        <name>Zn(2+)</name>
        <dbReference type="ChEBI" id="CHEBI:29105"/>
    </cofactor>
</comment>
<keyword evidence="11" id="KW-1185">Reference proteome</keyword>
<proteinExistence type="predicted"/>
<keyword evidence="2" id="KW-0645">Protease</keyword>
<dbReference type="FunFam" id="2.70.70.10:FF:000006">
    <property type="entry name" value="M23 family peptidase"/>
    <property type="match status" value="1"/>
</dbReference>
<evidence type="ECO:0000256" key="8">
    <source>
        <dbReference type="SAM" id="Phobius"/>
    </source>
</evidence>
<feature type="domain" description="M23ase beta-sheet core" evidence="9">
    <location>
        <begin position="398"/>
        <end position="493"/>
    </location>
</feature>